<feature type="compositionally biased region" description="Basic and acidic residues" evidence="1">
    <location>
        <begin position="135"/>
        <end position="154"/>
    </location>
</feature>
<protein>
    <submittedName>
        <fullName evidence="5">Lysozyme family protein</fullName>
    </submittedName>
</protein>
<feature type="region of interest" description="Disordered" evidence="1">
    <location>
        <begin position="1"/>
        <end position="63"/>
    </location>
</feature>
<dbReference type="Pfam" id="PF13702">
    <property type="entry name" value="Lysozyme_like"/>
    <property type="match status" value="1"/>
</dbReference>
<dbReference type="Gene3D" id="3.90.1720.10">
    <property type="entry name" value="endopeptidase domain like (from Nostoc punctiforme)"/>
    <property type="match status" value="1"/>
</dbReference>
<dbReference type="AlphaFoldDB" id="A0AAP2URS2"/>
<evidence type="ECO:0000313" key="5">
    <source>
        <dbReference type="EMBL" id="MCR0235303.1"/>
    </source>
</evidence>
<feature type="compositionally biased region" description="Polar residues" evidence="1">
    <location>
        <begin position="36"/>
        <end position="56"/>
    </location>
</feature>
<dbReference type="SUPFAM" id="SSF53955">
    <property type="entry name" value="Lysozyme-like"/>
    <property type="match status" value="1"/>
</dbReference>
<evidence type="ECO:0000256" key="2">
    <source>
        <dbReference type="SAM" id="Phobius"/>
    </source>
</evidence>
<dbReference type="InterPro" id="IPR007921">
    <property type="entry name" value="CHAP_dom"/>
</dbReference>
<keyword evidence="2" id="KW-0812">Transmembrane</keyword>
<dbReference type="SUPFAM" id="SSF54001">
    <property type="entry name" value="Cysteine proteinases"/>
    <property type="match status" value="1"/>
</dbReference>
<dbReference type="InterPro" id="IPR047194">
    <property type="entry name" value="CwlT-like_lysozyme"/>
</dbReference>
<feature type="compositionally biased region" description="Basic and acidic residues" evidence="1">
    <location>
        <begin position="106"/>
        <end position="127"/>
    </location>
</feature>
<comment type="caution">
    <text evidence="5">The sequence shown here is derived from an EMBL/GenBank/DDBJ whole genome shotgun (WGS) entry which is preliminary data.</text>
</comment>
<dbReference type="InterPro" id="IPR038765">
    <property type="entry name" value="Papain-like_cys_pep_sf"/>
</dbReference>
<proteinExistence type="predicted"/>
<dbReference type="Gene3D" id="1.10.530.10">
    <property type="match status" value="1"/>
</dbReference>
<gene>
    <name evidence="5" type="ORF">MKC95_21275</name>
</gene>
<dbReference type="RefSeq" id="WP_008816946.1">
    <property type="nucleotide sequence ID" value="NZ_AP025565.1"/>
</dbReference>
<sequence>MKDIKVKETKQDINSLDKNKTLQHFTKEKNVKEKSNQSQQDSANISDPSKKATNTVVGREKKTAAESVYMAKQYAKKIKRKQADIKNKRLIDESFKSGADIKEKQADIKNGKSNDSHLIKTKEKDAAANRTTSRLKSDAKKTSSIRSDKQPDRKIKIKSAKGSSKQVKFRPVNKNDYQSKMHFFHIHKHKQKVKKAQQNSSRIKKGIGHLGNGIKNTFKVVKVAVTSVQNILSIGGTFILLVVLALFFGVFSALADDSSVNSALLSVSPEVLAYSDTVSKYAKKYDIEDYVGVINAVMMQESGGQGSDPMQSSECEYNTKYPNEPNGITDSEYSIEVGIHYLSDTIRLAKVKNPSDINHLSLALQAYNFGKGYIDWVNVNFGSYTRANAKVYSDQKKAELKTDVYGDPQYVPHVMQYYHIGNHDVVQIAQSQIGNIGGRPYWSWYGFNSRVEWCACFVSWVMNEAGLIEDGTVPKFAYCPTGIQWFKQHDQWQGRQYTPASGDVIFFDWQNDGISDHVGIVEKVENGTVYTIEGNSTNDECRQNSYRVGSIYIAGYGITK</sequence>
<feature type="region of interest" description="Disordered" evidence="1">
    <location>
        <begin position="305"/>
        <end position="324"/>
    </location>
</feature>
<keyword evidence="2" id="KW-1133">Transmembrane helix</keyword>
<evidence type="ECO:0000313" key="6">
    <source>
        <dbReference type="Proteomes" id="UP001203972"/>
    </source>
</evidence>
<accession>A0AAP2URS2</accession>
<feature type="domain" description="Peptidase C51" evidence="3">
    <location>
        <begin position="449"/>
        <end position="535"/>
    </location>
</feature>
<keyword evidence="2" id="KW-0472">Membrane</keyword>
<dbReference type="Pfam" id="PF05257">
    <property type="entry name" value="CHAP"/>
    <property type="match status" value="1"/>
</dbReference>
<feature type="region of interest" description="Disordered" evidence="1">
    <location>
        <begin position="106"/>
        <end position="169"/>
    </location>
</feature>
<organism evidence="5 6">
    <name type="scientific">Clostridium innocuum</name>
    <dbReference type="NCBI Taxonomy" id="1522"/>
    <lineage>
        <taxon>Bacteria</taxon>
        <taxon>Bacillati</taxon>
        <taxon>Bacillota</taxon>
        <taxon>Clostridia</taxon>
        <taxon>Eubacteriales</taxon>
        <taxon>Clostridiaceae</taxon>
        <taxon>Clostridium</taxon>
    </lineage>
</organism>
<dbReference type="CDD" id="cd16891">
    <property type="entry name" value="CwlT-like"/>
    <property type="match status" value="1"/>
</dbReference>
<feature type="transmembrane region" description="Helical" evidence="2">
    <location>
        <begin position="231"/>
        <end position="255"/>
    </location>
</feature>
<feature type="domain" description="CwlT-like lysozyme" evidence="4">
    <location>
        <begin position="269"/>
        <end position="410"/>
    </location>
</feature>
<evidence type="ECO:0000259" key="4">
    <source>
        <dbReference type="Pfam" id="PF13702"/>
    </source>
</evidence>
<name>A0AAP2URS2_CLOIN</name>
<evidence type="ECO:0000259" key="3">
    <source>
        <dbReference type="Pfam" id="PF05257"/>
    </source>
</evidence>
<dbReference type="EMBL" id="JAKTMA010000059">
    <property type="protein sequence ID" value="MCR0235303.1"/>
    <property type="molecule type" value="Genomic_DNA"/>
</dbReference>
<reference evidence="5" key="1">
    <citation type="journal article" date="2022" name="Clin. Infect. Dis.">
        <title>Association between Clostridium innocuum and antibiotic-associated diarrhea in adults and children: A cross-sectional study and comparative genomics analysis.</title>
        <authorList>
            <person name="Cherny K.E."/>
            <person name="Muscat E.B."/>
            <person name="Balaji A."/>
            <person name="Mukherjee J."/>
            <person name="Ozer E.A."/>
            <person name="Angarone M.P."/>
            <person name="Hauser A.R."/>
            <person name="Sichel J.S."/>
            <person name="Amponsah E."/>
            <person name="Kociolek L.K."/>
        </authorList>
    </citation>
    <scope>NUCLEOTIDE SEQUENCE</scope>
    <source>
        <strain evidence="5">NU1-AC-029v</strain>
    </source>
</reference>
<dbReference type="InterPro" id="IPR023346">
    <property type="entry name" value="Lysozyme-like_dom_sf"/>
</dbReference>
<evidence type="ECO:0000256" key="1">
    <source>
        <dbReference type="SAM" id="MobiDB-lite"/>
    </source>
</evidence>
<dbReference type="Proteomes" id="UP001203972">
    <property type="component" value="Unassembled WGS sequence"/>
</dbReference>
<feature type="compositionally biased region" description="Basic and acidic residues" evidence="1">
    <location>
        <begin position="1"/>
        <end position="35"/>
    </location>
</feature>